<feature type="region of interest" description="Disordered" evidence="1">
    <location>
        <begin position="241"/>
        <end position="271"/>
    </location>
</feature>
<feature type="compositionally biased region" description="Low complexity" evidence="1">
    <location>
        <begin position="262"/>
        <end position="271"/>
    </location>
</feature>
<keyword evidence="2" id="KW-0472">Membrane</keyword>
<protein>
    <submittedName>
        <fullName evidence="3">DUF3667 domain-containing protein</fullName>
    </submittedName>
</protein>
<organism evidence="3 4">
    <name type="scientific">Steroidobacter gossypii</name>
    <dbReference type="NCBI Taxonomy" id="2805490"/>
    <lineage>
        <taxon>Bacteria</taxon>
        <taxon>Pseudomonadati</taxon>
        <taxon>Pseudomonadota</taxon>
        <taxon>Gammaproteobacteria</taxon>
        <taxon>Steroidobacterales</taxon>
        <taxon>Steroidobacteraceae</taxon>
        <taxon>Steroidobacter</taxon>
    </lineage>
</organism>
<feature type="transmembrane region" description="Helical" evidence="2">
    <location>
        <begin position="335"/>
        <end position="354"/>
    </location>
</feature>
<accession>A0ABS1WTG5</accession>
<feature type="transmembrane region" description="Helical" evidence="2">
    <location>
        <begin position="126"/>
        <end position="146"/>
    </location>
</feature>
<dbReference type="InterPro" id="IPR022134">
    <property type="entry name" value="DUF3667"/>
</dbReference>
<name>A0ABS1WTG5_9GAMM</name>
<feature type="transmembrane region" description="Helical" evidence="2">
    <location>
        <begin position="391"/>
        <end position="415"/>
    </location>
</feature>
<sequence>MEGHGEAAADVITGGVVARAVEPAAGEAQSKESHSGEGPGKESPNNEGRKKEGHAACLNCGAELAGAYCASCGQTAHPHRSLLSLGHDILHGVFHFEGKVWNTLPELFLRPGRLTRRYIDGERAKFVSPMALYLFSVFVMFAVFPFTSDTMTVPDDPLGIQEQYRENIVTNIDDLDDRIEALQEKLQEQPLSAAERTKTLEDLNGLLSAREVMDAMLSGDMSRMAEFPQRQVERAKAIAEGNELPIEPPAVESAPSGEAADDPASADNSAAATASPFGRIEDALKDAGDNPALVAYKLKTAGYKYSWALIPLSVPFMWLLFFWRRDIHAYDHAVFITYSISFMMLFVVLLSLAATLGISAAIWGTALAVIPPLHLYKQLRYAYRLSRFGTWLRLFLLSIMIFFVLIMFGILLLALGMTG</sequence>
<evidence type="ECO:0000313" key="4">
    <source>
        <dbReference type="Proteomes" id="UP000661077"/>
    </source>
</evidence>
<dbReference type="Proteomes" id="UP000661077">
    <property type="component" value="Unassembled WGS sequence"/>
</dbReference>
<keyword evidence="2" id="KW-0812">Transmembrane</keyword>
<feature type="transmembrane region" description="Helical" evidence="2">
    <location>
        <begin position="360"/>
        <end position="379"/>
    </location>
</feature>
<evidence type="ECO:0000313" key="3">
    <source>
        <dbReference type="EMBL" id="MBM0104274.1"/>
    </source>
</evidence>
<gene>
    <name evidence="3" type="ORF">JM946_05930</name>
</gene>
<keyword evidence="4" id="KW-1185">Reference proteome</keyword>
<comment type="caution">
    <text evidence="3">The sequence shown here is derived from an EMBL/GenBank/DDBJ whole genome shotgun (WGS) entry which is preliminary data.</text>
</comment>
<feature type="region of interest" description="Disordered" evidence="1">
    <location>
        <begin position="20"/>
        <end position="52"/>
    </location>
</feature>
<evidence type="ECO:0000256" key="1">
    <source>
        <dbReference type="SAM" id="MobiDB-lite"/>
    </source>
</evidence>
<reference evidence="3 4" key="1">
    <citation type="journal article" date="2021" name="Int. J. Syst. Evol. Microbiol.">
        <title>Steroidobacter gossypii sp. nov., isolated from soil of cotton cropping field.</title>
        <authorList>
            <person name="Huang R."/>
            <person name="Yang S."/>
            <person name="Zhen C."/>
            <person name="Liu W."/>
        </authorList>
    </citation>
    <scope>NUCLEOTIDE SEQUENCE [LARGE SCALE GENOMIC DNA]</scope>
    <source>
        <strain evidence="3 4">S1-65</strain>
    </source>
</reference>
<keyword evidence="2" id="KW-1133">Transmembrane helix</keyword>
<dbReference type="RefSeq" id="WP_203166220.1">
    <property type="nucleotide sequence ID" value="NZ_JAEVLS010000001.1"/>
</dbReference>
<evidence type="ECO:0000256" key="2">
    <source>
        <dbReference type="SAM" id="Phobius"/>
    </source>
</evidence>
<proteinExistence type="predicted"/>
<dbReference type="EMBL" id="JAEVLS010000001">
    <property type="protein sequence ID" value="MBM0104274.1"/>
    <property type="molecule type" value="Genomic_DNA"/>
</dbReference>
<dbReference type="Pfam" id="PF12412">
    <property type="entry name" value="DUF3667"/>
    <property type="match status" value="1"/>
</dbReference>
<feature type="transmembrane region" description="Helical" evidence="2">
    <location>
        <begin position="305"/>
        <end position="323"/>
    </location>
</feature>